<feature type="region of interest" description="Disordered" evidence="1">
    <location>
        <begin position="1"/>
        <end position="29"/>
    </location>
</feature>
<evidence type="ECO:0000256" key="1">
    <source>
        <dbReference type="SAM" id="MobiDB-lite"/>
    </source>
</evidence>
<accession>A0A2A6CSN3</accession>
<feature type="compositionally biased region" description="Polar residues" evidence="1">
    <location>
        <begin position="1"/>
        <end position="10"/>
    </location>
</feature>
<sequence length="371" mass="43016">MLNDSNLQSNGDKETEKTNEIGIQSNIQSNRHEEETIGSALDALCLVPALLMTFPLLSLPDEIIGYIYSFLPIKDRMRARLCKRLDNVEMQHKYFAPRFNIDENDAKITLWRQLVVNDDNMEMVVQRRAIALTRSNSRWFIFRNKPHALFIDRGFPFDTLKRIMKNGTFGFLYVNITGYGEGELLKDAILCAWRIFRLLPECNIDELKIIFPFSLNKDEMVDKYLFLLIDACCKLKLGCTGKLTAAGLNTLYKRVMDRTCKLYFIDFEYAPAGLLKEFLLLIGIKFERGELFSERNVEAYNFKDVQAADDEEGEEMFRMNNHVFDGNLEMIFGHDEDDTTGWLSMNYHRTKEDVVKAKSKKGLVRIEVSPQ</sequence>
<dbReference type="CDD" id="cd09917">
    <property type="entry name" value="F-box_SF"/>
    <property type="match status" value="1"/>
</dbReference>
<gene>
    <name evidence="2" type="primary">WBGene00103774</name>
</gene>
<dbReference type="SUPFAM" id="SSF81383">
    <property type="entry name" value="F-box domain"/>
    <property type="match status" value="1"/>
</dbReference>
<dbReference type="InterPro" id="IPR036047">
    <property type="entry name" value="F-box-like_dom_sf"/>
</dbReference>
<dbReference type="OrthoDB" id="594804at2759"/>
<keyword evidence="3" id="KW-1185">Reference proteome</keyword>
<accession>A0A8R1YE35</accession>
<dbReference type="PROSITE" id="PS50181">
    <property type="entry name" value="FBOX"/>
    <property type="match status" value="1"/>
</dbReference>
<dbReference type="Pfam" id="PF00646">
    <property type="entry name" value="F-box"/>
    <property type="match status" value="1"/>
</dbReference>
<evidence type="ECO:0000313" key="2">
    <source>
        <dbReference type="EnsemblMetazoa" id="PPA14220.1"/>
    </source>
</evidence>
<reference evidence="3" key="1">
    <citation type="journal article" date="2008" name="Nat. Genet.">
        <title>The Pristionchus pacificus genome provides a unique perspective on nematode lifestyle and parasitism.</title>
        <authorList>
            <person name="Dieterich C."/>
            <person name="Clifton S.W."/>
            <person name="Schuster L.N."/>
            <person name="Chinwalla A."/>
            <person name="Delehaunty K."/>
            <person name="Dinkelacker I."/>
            <person name="Fulton L."/>
            <person name="Fulton R."/>
            <person name="Godfrey J."/>
            <person name="Minx P."/>
            <person name="Mitreva M."/>
            <person name="Roeseler W."/>
            <person name="Tian H."/>
            <person name="Witte H."/>
            <person name="Yang S.P."/>
            <person name="Wilson R.K."/>
            <person name="Sommer R.J."/>
        </authorList>
    </citation>
    <scope>NUCLEOTIDE SEQUENCE [LARGE SCALE GENOMIC DNA]</scope>
    <source>
        <strain evidence="3">PS312</strain>
    </source>
</reference>
<name>A0A2A6CSN3_PRIPA</name>
<evidence type="ECO:0000313" key="3">
    <source>
        <dbReference type="Proteomes" id="UP000005239"/>
    </source>
</evidence>
<protein>
    <submittedName>
        <fullName evidence="2">F-box domain-containing protein</fullName>
    </submittedName>
</protein>
<organism evidence="2 3">
    <name type="scientific">Pristionchus pacificus</name>
    <name type="common">Parasitic nematode worm</name>
    <dbReference type="NCBI Taxonomy" id="54126"/>
    <lineage>
        <taxon>Eukaryota</taxon>
        <taxon>Metazoa</taxon>
        <taxon>Ecdysozoa</taxon>
        <taxon>Nematoda</taxon>
        <taxon>Chromadorea</taxon>
        <taxon>Rhabditida</taxon>
        <taxon>Rhabditina</taxon>
        <taxon>Diplogasteromorpha</taxon>
        <taxon>Diplogasteroidea</taxon>
        <taxon>Neodiplogasteridae</taxon>
        <taxon>Pristionchus</taxon>
    </lineage>
</organism>
<dbReference type="AlphaFoldDB" id="A0A2A6CSN3"/>
<reference evidence="2" key="2">
    <citation type="submission" date="2022-06" db="UniProtKB">
        <authorList>
            <consortium name="EnsemblMetazoa"/>
        </authorList>
    </citation>
    <scope>IDENTIFICATION</scope>
    <source>
        <strain evidence="2">PS312</strain>
    </source>
</reference>
<proteinExistence type="predicted"/>
<dbReference type="EnsemblMetazoa" id="PPA14220.1">
    <property type="protein sequence ID" value="PPA14220.1"/>
    <property type="gene ID" value="WBGene00103774"/>
</dbReference>
<dbReference type="InterPro" id="IPR001810">
    <property type="entry name" value="F-box_dom"/>
</dbReference>
<dbReference type="Proteomes" id="UP000005239">
    <property type="component" value="Unassembled WGS sequence"/>
</dbReference>